<dbReference type="Proteomes" id="UP000198518">
    <property type="component" value="Unassembled WGS sequence"/>
</dbReference>
<name>A0A1I0R3D3_9EURY</name>
<reference evidence="2 3" key="1">
    <citation type="submission" date="2016-10" db="EMBL/GenBank/DDBJ databases">
        <authorList>
            <person name="de Groot N.N."/>
        </authorList>
    </citation>
    <scope>NUCLEOTIDE SEQUENCE [LARGE SCALE GENOMIC DNA]</scope>
    <source>
        <strain evidence="2 3">CGMCC 1.5337</strain>
    </source>
</reference>
<sequence>MEKHGCRGTGHFPDSCEDSPPSCTPTSVFFLTLKPNYRHANHLKPVVFLVRLDSLAAIWKDIFGQWAARLETYK</sequence>
<dbReference type="AlphaFoldDB" id="A0A1I0R3D3"/>
<dbReference type="STRING" id="355548.SAMN04487945_3094"/>
<evidence type="ECO:0000313" key="3">
    <source>
        <dbReference type="Proteomes" id="UP000198518"/>
    </source>
</evidence>
<gene>
    <name evidence="2" type="ORF">SAMN04487945_3094</name>
</gene>
<organism evidence="2 3">
    <name type="scientific">Halobacterium jilantaiense</name>
    <dbReference type="NCBI Taxonomy" id="355548"/>
    <lineage>
        <taxon>Archaea</taxon>
        <taxon>Methanobacteriati</taxon>
        <taxon>Methanobacteriota</taxon>
        <taxon>Stenosarchaea group</taxon>
        <taxon>Halobacteria</taxon>
        <taxon>Halobacteriales</taxon>
        <taxon>Halobacteriaceae</taxon>
        <taxon>Halobacterium</taxon>
    </lineage>
</organism>
<proteinExistence type="predicted"/>
<evidence type="ECO:0000313" key="2">
    <source>
        <dbReference type="EMBL" id="SEW34882.1"/>
    </source>
</evidence>
<accession>A0A1I0R3D3</accession>
<dbReference type="EMBL" id="FOJA01000002">
    <property type="protein sequence ID" value="SEW34882.1"/>
    <property type="molecule type" value="Genomic_DNA"/>
</dbReference>
<protein>
    <submittedName>
        <fullName evidence="2">Uncharacterized protein</fullName>
    </submittedName>
</protein>
<feature type="region of interest" description="Disordered" evidence="1">
    <location>
        <begin position="1"/>
        <end position="22"/>
    </location>
</feature>
<evidence type="ECO:0000256" key="1">
    <source>
        <dbReference type="SAM" id="MobiDB-lite"/>
    </source>
</evidence>
<keyword evidence="3" id="KW-1185">Reference proteome</keyword>